<protein>
    <recommendedName>
        <fullName evidence="2">PLOD1-3-like GT domain-containing protein</fullName>
    </recommendedName>
</protein>
<evidence type="ECO:0000256" key="1">
    <source>
        <dbReference type="SAM" id="SignalP"/>
    </source>
</evidence>
<dbReference type="EMBL" id="HBJA01004724">
    <property type="protein sequence ID" value="CAE0790440.1"/>
    <property type="molecule type" value="Transcribed_RNA"/>
</dbReference>
<accession>A0A7S4FER1</accession>
<dbReference type="Pfam" id="PF25342">
    <property type="entry name" value="GT_PLOD"/>
    <property type="match status" value="1"/>
</dbReference>
<dbReference type="InterPro" id="IPR057589">
    <property type="entry name" value="GT_PLOD"/>
</dbReference>
<organism evidence="3">
    <name type="scientific">Eutreptiella gymnastica</name>
    <dbReference type="NCBI Taxonomy" id="73025"/>
    <lineage>
        <taxon>Eukaryota</taxon>
        <taxon>Discoba</taxon>
        <taxon>Euglenozoa</taxon>
        <taxon>Euglenida</taxon>
        <taxon>Spirocuta</taxon>
        <taxon>Euglenophyceae</taxon>
        <taxon>Eutreptiales</taxon>
        <taxon>Eutreptiaceae</taxon>
        <taxon>Eutreptiella</taxon>
    </lineage>
</organism>
<name>A0A7S4FER1_9EUGL</name>
<gene>
    <name evidence="3" type="ORF">EGYM00163_LOCUS1554</name>
</gene>
<sequence>MPLGPFCAVALVTSVWLLLETHSLAAAQVDSSPECTIQRLQQPPVYPVFNTCEAVGMNSRVTNAHFVSKRFFSHGATIFSATKCMNSTLGAWQRYVKIPSADYMDRVLITPCPRITPKIHVFTLLTNALHKACMMLQSAALNAIPLQIYGWGLEDFSIMNKIQMAANIMSTIPRDEYVLFVDGMDVLFNANLSCIWGAFAALELDAVFGAEGCCSIRALGNRVTECPSHFPYTHSPWRFFNSGTYMGKAGRLADLMQDTLKEQWTETTNDQDILGKVYVDRQDQYHLGLDTHAILFQCWLGSKRFFLCNRPTQGVNCLLGTMPKIFHFPAKQDISYHSRWMWWYGQLANESYQFRVNADKYLTLEELSCRGRLKGKRALFGAQVH</sequence>
<feature type="chain" id="PRO_5031538278" description="PLOD1-3-like GT domain-containing protein" evidence="1">
    <location>
        <begin position="27"/>
        <end position="385"/>
    </location>
</feature>
<feature type="domain" description="PLOD1-3-like GT" evidence="2">
    <location>
        <begin position="118"/>
        <end position="304"/>
    </location>
</feature>
<dbReference type="CDD" id="cd22997">
    <property type="entry name" value="GT_LH"/>
    <property type="match status" value="1"/>
</dbReference>
<reference evidence="3" key="1">
    <citation type="submission" date="2021-01" db="EMBL/GenBank/DDBJ databases">
        <authorList>
            <person name="Corre E."/>
            <person name="Pelletier E."/>
            <person name="Niang G."/>
            <person name="Scheremetjew M."/>
            <person name="Finn R."/>
            <person name="Kale V."/>
            <person name="Holt S."/>
            <person name="Cochrane G."/>
            <person name="Meng A."/>
            <person name="Brown T."/>
            <person name="Cohen L."/>
        </authorList>
    </citation>
    <scope>NUCLEOTIDE SEQUENCE</scope>
    <source>
        <strain evidence="3">CCMP1594</strain>
    </source>
</reference>
<proteinExistence type="predicted"/>
<feature type="signal peptide" evidence="1">
    <location>
        <begin position="1"/>
        <end position="26"/>
    </location>
</feature>
<keyword evidence="1" id="KW-0732">Signal</keyword>
<evidence type="ECO:0000259" key="2">
    <source>
        <dbReference type="Pfam" id="PF25342"/>
    </source>
</evidence>
<dbReference type="AlphaFoldDB" id="A0A7S4FER1"/>
<evidence type="ECO:0000313" key="3">
    <source>
        <dbReference type="EMBL" id="CAE0790440.1"/>
    </source>
</evidence>